<sequence length="222" mass="24852">MQFAFLDFEAAFTCPHRGSLLNALRADGVPGKFVSLLDDMNRRKTAAVRIPQDTCYSTLRQTGPLLFNFSIDGIMQRTHVAEISTNVWAPRQKLHPSRIQLQKGSKAPISARVPENRKMGWNGPDDVLLGILPPENSGMSFRKCGGVEEKNTKLSVPGLLHYIPDIDVDGALEYARCVEREWGTQYPFVTREHLLLQIHMKTDASACFVELVQHSFSVAEAK</sequence>
<keyword evidence="2" id="KW-1185">Reference proteome</keyword>
<dbReference type="Proteomes" id="UP001303046">
    <property type="component" value="Unassembled WGS sequence"/>
</dbReference>
<proteinExistence type="predicted"/>
<reference evidence="1 2" key="1">
    <citation type="submission" date="2023-08" db="EMBL/GenBank/DDBJ databases">
        <title>A Necator americanus chromosomal reference genome.</title>
        <authorList>
            <person name="Ilik V."/>
            <person name="Petrzelkova K.J."/>
            <person name="Pardy F."/>
            <person name="Fuh T."/>
            <person name="Niatou-Singa F.S."/>
            <person name="Gouil Q."/>
            <person name="Baker L."/>
            <person name="Ritchie M.E."/>
            <person name="Jex A.R."/>
            <person name="Gazzola D."/>
            <person name="Li H."/>
            <person name="Toshio Fujiwara R."/>
            <person name="Zhan B."/>
            <person name="Aroian R.V."/>
            <person name="Pafco B."/>
            <person name="Schwarz E.M."/>
        </authorList>
    </citation>
    <scope>NUCLEOTIDE SEQUENCE [LARGE SCALE GENOMIC DNA]</scope>
    <source>
        <strain evidence="1 2">Aroian</strain>
        <tissue evidence="1">Whole animal</tissue>
    </source>
</reference>
<name>A0ABR1EDN8_NECAM</name>
<evidence type="ECO:0000313" key="1">
    <source>
        <dbReference type="EMBL" id="KAK6760775.1"/>
    </source>
</evidence>
<evidence type="ECO:0000313" key="2">
    <source>
        <dbReference type="Proteomes" id="UP001303046"/>
    </source>
</evidence>
<dbReference type="EMBL" id="JAVFWL010000006">
    <property type="protein sequence ID" value="KAK6760775.1"/>
    <property type="molecule type" value="Genomic_DNA"/>
</dbReference>
<accession>A0ABR1EDN8</accession>
<organism evidence="1 2">
    <name type="scientific">Necator americanus</name>
    <name type="common">Human hookworm</name>
    <dbReference type="NCBI Taxonomy" id="51031"/>
    <lineage>
        <taxon>Eukaryota</taxon>
        <taxon>Metazoa</taxon>
        <taxon>Ecdysozoa</taxon>
        <taxon>Nematoda</taxon>
        <taxon>Chromadorea</taxon>
        <taxon>Rhabditida</taxon>
        <taxon>Rhabditina</taxon>
        <taxon>Rhabditomorpha</taxon>
        <taxon>Strongyloidea</taxon>
        <taxon>Ancylostomatidae</taxon>
        <taxon>Bunostominae</taxon>
        <taxon>Necator</taxon>
    </lineage>
</organism>
<comment type="caution">
    <text evidence="1">The sequence shown here is derived from an EMBL/GenBank/DDBJ whole genome shotgun (WGS) entry which is preliminary data.</text>
</comment>
<gene>
    <name evidence="1" type="primary">Necator_chrX.g22169</name>
    <name evidence="1" type="ORF">RB195_022008</name>
</gene>
<protein>
    <submittedName>
        <fullName evidence="1">Uncharacterized protein</fullName>
    </submittedName>
</protein>